<dbReference type="RefSeq" id="WP_184944606.1">
    <property type="nucleotide sequence ID" value="NZ_JACHJV010000002.1"/>
</dbReference>
<dbReference type="Proteomes" id="UP000540506">
    <property type="component" value="Unassembled WGS sequence"/>
</dbReference>
<dbReference type="EMBL" id="JACHJV010000002">
    <property type="protein sequence ID" value="MBB4927854.1"/>
    <property type="molecule type" value="Genomic_DNA"/>
</dbReference>
<organism evidence="2 3">
    <name type="scientific">Kitasatospora kifunensis</name>
    <name type="common">Streptomyces kifunensis</name>
    <dbReference type="NCBI Taxonomy" id="58351"/>
    <lineage>
        <taxon>Bacteria</taxon>
        <taxon>Bacillati</taxon>
        <taxon>Actinomycetota</taxon>
        <taxon>Actinomycetes</taxon>
        <taxon>Kitasatosporales</taxon>
        <taxon>Streptomycetaceae</taxon>
        <taxon>Kitasatospora</taxon>
    </lineage>
</organism>
<name>A0A7W7VZL7_KITKI</name>
<evidence type="ECO:0000313" key="2">
    <source>
        <dbReference type="EMBL" id="MBB4927854.1"/>
    </source>
</evidence>
<sequence length="234" mass="24952">MNPRPQPFSTQDGKPPRNPYGLLTTAEAATDGYGLTSARLTAPPADPNKAQNADSAWKSALLGTDSHQVTIQVAADQEFFYNSDACLTTAENQLYGPDYERLHNIFQVLTNQVVAAVQQDPRYQAAQRDWATCMSRSGLTVKELADAPTVIGYRLQQAGQDPAAVRAIGLEELRTARTDAGCQQSSRLATAVAAAQHDAERAALGTHAADLTQLRDLTRTAVARATTTASPAAG</sequence>
<evidence type="ECO:0000313" key="3">
    <source>
        <dbReference type="Proteomes" id="UP000540506"/>
    </source>
</evidence>
<dbReference type="AlphaFoldDB" id="A0A7W7VZL7"/>
<gene>
    <name evidence="2" type="ORF">FHR34_006949</name>
</gene>
<keyword evidence="3" id="KW-1185">Reference proteome</keyword>
<evidence type="ECO:0000256" key="1">
    <source>
        <dbReference type="SAM" id="MobiDB-lite"/>
    </source>
</evidence>
<comment type="caution">
    <text evidence="2">The sequence shown here is derived from an EMBL/GenBank/DDBJ whole genome shotgun (WGS) entry which is preliminary data.</text>
</comment>
<reference evidence="2 3" key="1">
    <citation type="submission" date="2020-08" db="EMBL/GenBank/DDBJ databases">
        <title>Sequencing the genomes of 1000 actinobacteria strains.</title>
        <authorList>
            <person name="Klenk H.-P."/>
        </authorList>
    </citation>
    <scope>NUCLEOTIDE SEQUENCE [LARGE SCALE GENOMIC DNA]</scope>
    <source>
        <strain evidence="2 3">DSM 41654</strain>
    </source>
</reference>
<feature type="region of interest" description="Disordered" evidence="1">
    <location>
        <begin position="1"/>
        <end position="22"/>
    </location>
</feature>
<proteinExistence type="predicted"/>
<protein>
    <submittedName>
        <fullName evidence="2">Uncharacterized protein</fullName>
    </submittedName>
</protein>
<accession>A0A7W7VZL7</accession>